<organism evidence="5 6">
    <name type="scientific">Mesobacillus maritimus</name>
    <dbReference type="NCBI Taxonomy" id="1643336"/>
    <lineage>
        <taxon>Bacteria</taxon>
        <taxon>Bacillati</taxon>
        <taxon>Bacillota</taxon>
        <taxon>Bacilli</taxon>
        <taxon>Bacillales</taxon>
        <taxon>Bacillaceae</taxon>
        <taxon>Mesobacillus</taxon>
    </lineage>
</organism>
<dbReference type="InterPro" id="IPR036390">
    <property type="entry name" value="WH_DNA-bd_sf"/>
</dbReference>
<reference evidence="5 6" key="1">
    <citation type="submission" date="2020-07" db="EMBL/GenBank/DDBJ databases">
        <title>Fungal Genomes of the International Space Station.</title>
        <authorList>
            <person name="Seuylemezian A."/>
            <person name="Singh N.K."/>
            <person name="Wood J."/>
            <person name="Venkateswaran K."/>
        </authorList>
    </citation>
    <scope>NUCLEOTIDE SEQUENCE [LARGE SCALE GENOMIC DNA]</scope>
    <source>
        <strain evidence="5 6">PL-B2</strain>
    </source>
</reference>
<dbReference type="SMART" id="SM00345">
    <property type="entry name" value="HTH_GNTR"/>
    <property type="match status" value="1"/>
</dbReference>
<keyword evidence="6" id="KW-1185">Reference proteome</keyword>
<dbReference type="SUPFAM" id="SSF46785">
    <property type="entry name" value="Winged helix' DNA-binding domain"/>
    <property type="match status" value="1"/>
</dbReference>
<name>A0ABS7K9R8_9BACI</name>
<protein>
    <submittedName>
        <fullName evidence="5">GntR family transcriptional regulator</fullName>
    </submittedName>
</protein>
<evidence type="ECO:0000313" key="5">
    <source>
        <dbReference type="EMBL" id="MBY0098825.1"/>
    </source>
</evidence>
<dbReference type="PANTHER" id="PTHR38445:SF12">
    <property type="entry name" value="GNTR-FAMILY TRANSCRIPTIONAL REGULATOR"/>
    <property type="match status" value="1"/>
</dbReference>
<keyword evidence="3" id="KW-0804">Transcription</keyword>
<keyword evidence="2" id="KW-0238">DNA-binding</keyword>
<evidence type="ECO:0000256" key="1">
    <source>
        <dbReference type="ARBA" id="ARBA00023015"/>
    </source>
</evidence>
<feature type="domain" description="HTH gntR-type" evidence="4">
    <location>
        <begin position="11"/>
        <end position="79"/>
    </location>
</feature>
<dbReference type="Gene3D" id="1.10.10.10">
    <property type="entry name" value="Winged helix-like DNA-binding domain superfamily/Winged helix DNA-binding domain"/>
    <property type="match status" value="1"/>
</dbReference>
<proteinExistence type="predicted"/>
<evidence type="ECO:0000313" key="6">
    <source>
        <dbReference type="Proteomes" id="UP000769780"/>
    </source>
</evidence>
<sequence>MIIHIEPHADTPIYTQLTKQIIEGIARGYMRPGDSLPSVRALAGDLGVNMHTVNKSYHELEKRGIIRIIPKSGAVIQAPVVVTQDSHHYEHITDELKSAIAEALVLGIQTEQVEELVTSIIQDLHAEAEKK</sequence>
<evidence type="ECO:0000259" key="4">
    <source>
        <dbReference type="PROSITE" id="PS50949"/>
    </source>
</evidence>
<dbReference type="CDD" id="cd07377">
    <property type="entry name" value="WHTH_GntR"/>
    <property type="match status" value="1"/>
</dbReference>
<dbReference type="Pfam" id="PF00392">
    <property type="entry name" value="GntR"/>
    <property type="match status" value="1"/>
</dbReference>
<dbReference type="RefSeq" id="WP_221875045.1">
    <property type="nucleotide sequence ID" value="NZ_JACWFH010000029.1"/>
</dbReference>
<evidence type="ECO:0000256" key="3">
    <source>
        <dbReference type="ARBA" id="ARBA00023163"/>
    </source>
</evidence>
<accession>A0ABS7K9R8</accession>
<dbReference type="InterPro" id="IPR000524">
    <property type="entry name" value="Tscrpt_reg_HTH_GntR"/>
</dbReference>
<dbReference type="PANTHER" id="PTHR38445">
    <property type="entry name" value="HTH-TYPE TRANSCRIPTIONAL REPRESSOR YTRA"/>
    <property type="match status" value="1"/>
</dbReference>
<gene>
    <name evidence="5" type="ORF">H0185_18835</name>
</gene>
<dbReference type="EMBL" id="JACWFH010000029">
    <property type="protein sequence ID" value="MBY0098825.1"/>
    <property type="molecule type" value="Genomic_DNA"/>
</dbReference>
<dbReference type="Proteomes" id="UP000769780">
    <property type="component" value="Unassembled WGS sequence"/>
</dbReference>
<dbReference type="InterPro" id="IPR036388">
    <property type="entry name" value="WH-like_DNA-bd_sf"/>
</dbReference>
<evidence type="ECO:0000256" key="2">
    <source>
        <dbReference type="ARBA" id="ARBA00023125"/>
    </source>
</evidence>
<comment type="caution">
    <text evidence="5">The sequence shown here is derived from an EMBL/GenBank/DDBJ whole genome shotgun (WGS) entry which is preliminary data.</text>
</comment>
<dbReference type="PROSITE" id="PS50949">
    <property type="entry name" value="HTH_GNTR"/>
    <property type="match status" value="1"/>
</dbReference>
<keyword evidence="1" id="KW-0805">Transcription regulation</keyword>